<organism evidence="2 3">
    <name type="scientific">Poecile atricapillus</name>
    <name type="common">Black-capped chickadee</name>
    <name type="synonym">Parus atricapillus</name>
    <dbReference type="NCBI Taxonomy" id="48891"/>
    <lineage>
        <taxon>Eukaryota</taxon>
        <taxon>Metazoa</taxon>
        <taxon>Chordata</taxon>
        <taxon>Craniata</taxon>
        <taxon>Vertebrata</taxon>
        <taxon>Euteleostomi</taxon>
        <taxon>Archelosauria</taxon>
        <taxon>Archosauria</taxon>
        <taxon>Dinosauria</taxon>
        <taxon>Saurischia</taxon>
        <taxon>Theropoda</taxon>
        <taxon>Coelurosauria</taxon>
        <taxon>Aves</taxon>
        <taxon>Neognathae</taxon>
        <taxon>Neoaves</taxon>
        <taxon>Telluraves</taxon>
        <taxon>Australaves</taxon>
        <taxon>Passeriformes</taxon>
        <taxon>Paridae</taxon>
        <taxon>Poecile</taxon>
    </lineage>
</organism>
<dbReference type="InterPro" id="IPR008981">
    <property type="entry name" value="FMuLV_rcpt-bd"/>
</dbReference>
<proteinExistence type="predicted"/>
<feature type="non-terminal residue" evidence="2">
    <location>
        <position position="1"/>
    </location>
</feature>
<evidence type="ECO:0000313" key="2">
    <source>
        <dbReference type="EMBL" id="NWZ88675.1"/>
    </source>
</evidence>
<name>A0A7K7RA01_POEAT</name>
<gene>
    <name evidence="2" type="primary">Fv4_1</name>
    <name evidence="2" type="ORF">POEATR_R15425</name>
</gene>
<protein>
    <submittedName>
        <fullName evidence="2">ENV2 protein</fullName>
    </submittedName>
</protein>
<dbReference type="Proteomes" id="UP000540071">
    <property type="component" value="Unassembled WGS sequence"/>
</dbReference>
<dbReference type="InterPro" id="IPR018154">
    <property type="entry name" value="TLV/ENV_coat_polyprotein"/>
</dbReference>
<sequence length="351" mass="39982">LKFCLQDLIIGRPRDAYAPVPEGGDEPPDNPKAPKTPEPVKPKQQLLLCVILLLGFVSSEQVSAEHNPHQPFRWILCRASNEVIKEVVTAGTPRFFVLIRDIFPGIVTHNIHPRFELYQSYWCPAANRGKDYCCQPGYWFCGYWGCETIVLNNRWAPPKADEFLQVTWGPAGCMRPSFNSIGQVFYGFYDDQSEVCHQMIMQVLQPADVGWTTRRMWSVFLHKPGKDPSEVVQIMRLPIITPEAIGPNLVVQAENPRFNSLYPLHKREASPQRSEATAFDLLYRMLDATFLPLNQSNPNATESCWLCYDTHPLFYEAVALNNQPMWTNAEAPVQCRSESPSRRITISHMTG</sequence>
<comment type="caution">
    <text evidence="2">The sequence shown here is derived from an EMBL/GenBank/DDBJ whole genome shotgun (WGS) entry which is preliminary data.</text>
</comment>
<keyword evidence="3" id="KW-1185">Reference proteome</keyword>
<dbReference type="Gene3D" id="3.90.310.10">
    <property type="entry name" value="ENV polyprotein, receptor-binding domain"/>
    <property type="match status" value="1"/>
</dbReference>
<dbReference type="SUPFAM" id="SSF49830">
    <property type="entry name" value="ENV polyprotein, receptor-binding domain"/>
    <property type="match status" value="1"/>
</dbReference>
<evidence type="ECO:0000256" key="1">
    <source>
        <dbReference type="SAM" id="MobiDB-lite"/>
    </source>
</evidence>
<feature type="compositionally biased region" description="Pro residues" evidence="1">
    <location>
        <begin position="30"/>
        <end position="39"/>
    </location>
</feature>
<dbReference type="Pfam" id="PF00429">
    <property type="entry name" value="TLV_coat"/>
    <property type="match status" value="1"/>
</dbReference>
<accession>A0A7K7RA01</accession>
<evidence type="ECO:0000313" key="3">
    <source>
        <dbReference type="Proteomes" id="UP000540071"/>
    </source>
</evidence>
<feature type="region of interest" description="Disordered" evidence="1">
    <location>
        <begin position="15"/>
        <end position="39"/>
    </location>
</feature>
<dbReference type="AlphaFoldDB" id="A0A7K7RA01"/>
<reference evidence="2 3" key="1">
    <citation type="submission" date="2019-09" db="EMBL/GenBank/DDBJ databases">
        <title>Bird 10,000 Genomes (B10K) Project - Family phase.</title>
        <authorList>
            <person name="Zhang G."/>
        </authorList>
    </citation>
    <scope>NUCLEOTIDE SEQUENCE [LARGE SCALE GENOMIC DNA]</scope>
    <source>
        <strain evidence="2">OUT-0023</strain>
        <tissue evidence="2">Blood</tissue>
    </source>
</reference>
<dbReference type="EMBL" id="VZSS01000519">
    <property type="protein sequence ID" value="NWZ88675.1"/>
    <property type="molecule type" value="Genomic_DNA"/>
</dbReference>
<feature type="non-terminal residue" evidence="2">
    <location>
        <position position="351"/>
    </location>
</feature>